<protein>
    <submittedName>
        <fullName evidence="3">Uncharacterized protein LOC117213247</fullName>
    </submittedName>
</protein>
<evidence type="ECO:0000256" key="1">
    <source>
        <dbReference type="SAM" id="MobiDB-lite"/>
    </source>
</evidence>
<accession>A0A6P8N1K8</accession>
<proteinExistence type="predicted"/>
<dbReference type="AlphaFoldDB" id="A0A6P8N1K8"/>
<sequence>MPVARHQAFAHDSLSPRVQRDGRAPAPTTKSSNQMPRYEQLGGNLTNSFISFIKEDLNATAAEMVYGTGIRLPADFFVPTKQQANSEFASRLKDRIEKIRPHPITRHGEKRIFVFRDLETSPYVFLRRDAIGDPFQQPYDGPYQVTERGKKTITIKINNKNVIVSIDRLKPAFLLDDNIEHHSTEKRNVTIPPGVRNELSEGDTRVHHTTRAGRRVRFPDWFPLDWVHPCL</sequence>
<dbReference type="RefSeq" id="XP_033314508.1">
    <property type="nucleotide sequence ID" value="XM_033458617.1"/>
</dbReference>
<name>A0A6P8N1K8_9HYME</name>
<dbReference type="PANTHER" id="PTHR38681:SF1">
    <property type="entry name" value="RETROVIRUS-RELATED POL POLYPROTEIN FROM TRANSPOSON 412-LIKE PROTEIN"/>
    <property type="match status" value="1"/>
</dbReference>
<organism evidence="2 3">
    <name type="scientific">Bombus bifarius</name>
    <dbReference type="NCBI Taxonomy" id="103933"/>
    <lineage>
        <taxon>Eukaryota</taxon>
        <taxon>Metazoa</taxon>
        <taxon>Ecdysozoa</taxon>
        <taxon>Arthropoda</taxon>
        <taxon>Hexapoda</taxon>
        <taxon>Insecta</taxon>
        <taxon>Pterygota</taxon>
        <taxon>Neoptera</taxon>
        <taxon>Endopterygota</taxon>
        <taxon>Hymenoptera</taxon>
        <taxon>Apocrita</taxon>
        <taxon>Aculeata</taxon>
        <taxon>Apoidea</taxon>
        <taxon>Anthophila</taxon>
        <taxon>Apidae</taxon>
        <taxon>Bombus</taxon>
        <taxon>Pyrobombus</taxon>
    </lineage>
</organism>
<feature type="region of interest" description="Disordered" evidence="1">
    <location>
        <begin position="1"/>
        <end position="40"/>
    </location>
</feature>
<dbReference type="Proteomes" id="UP000515164">
    <property type="component" value="Unplaced"/>
</dbReference>
<dbReference type="GeneID" id="117213247"/>
<keyword evidence="2" id="KW-1185">Reference proteome</keyword>
<evidence type="ECO:0000313" key="2">
    <source>
        <dbReference type="Proteomes" id="UP000515164"/>
    </source>
</evidence>
<reference evidence="3" key="1">
    <citation type="submission" date="2025-08" db="UniProtKB">
        <authorList>
            <consortium name="RefSeq"/>
        </authorList>
    </citation>
    <scope>IDENTIFICATION</scope>
    <source>
        <tissue evidence="3">Muscle</tissue>
    </source>
</reference>
<dbReference type="KEGG" id="bbif:117213247"/>
<gene>
    <name evidence="3" type="primary">LOC117213247</name>
</gene>
<dbReference type="PANTHER" id="PTHR38681">
    <property type="entry name" value="RETROVIRUS-RELATED POL POLYPROTEIN FROM TRANSPOSON 412-LIKE PROTEIN-RELATED"/>
    <property type="match status" value="1"/>
</dbReference>
<evidence type="ECO:0000313" key="3">
    <source>
        <dbReference type="RefSeq" id="XP_033314508.1"/>
    </source>
</evidence>